<reference evidence="1" key="1">
    <citation type="submission" date="2015-12" db="EMBL/GenBank/DDBJ databases">
        <title>De novo transcriptome assembly of four potential Pierce s Disease insect vectors from Arizona vineyards.</title>
        <authorList>
            <person name="Tassone E.E."/>
        </authorList>
    </citation>
    <scope>NUCLEOTIDE SEQUENCE</scope>
</reference>
<sequence length="206" mass="24548">MSWRLCEGSPNGGQHNVVMVYIDIRDLEMYFLLVHLMVASAWALNFTKPKHSFRNFPYQKNLFKINDIADVAGDMYDQYEEDVANHRLTPEQRCVALDKVIEMEKKVFGTMKYYYEEYPFTKVKELYPYLVDLMQKIDGMEQHRTKPVLSRLNATEEVMNAITETQKIFQPDPILREFNSYDLTIFYRGVQMDHWEDRFSGHFENL</sequence>
<gene>
    <name evidence="1" type="ORF">g.32678</name>
</gene>
<name>A0A1B6CMS1_9HEMI</name>
<dbReference type="EMBL" id="GEDC01022707">
    <property type="protein sequence ID" value="JAS14591.1"/>
    <property type="molecule type" value="Transcribed_RNA"/>
</dbReference>
<evidence type="ECO:0000313" key="1">
    <source>
        <dbReference type="EMBL" id="JAS14591.1"/>
    </source>
</evidence>
<accession>A0A1B6CMS1</accession>
<dbReference type="AlphaFoldDB" id="A0A1B6CMS1"/>
<proteinExistence type="predicted"/>
<protein>
    <submittedName>
        <fullName evidence="1">Uncharacterized protein</fullName>
    </submittedName>
</protein>
<organism evidence="1">
    <name type="scientific">Clastoptera arizonana</name>
    <name type="common">Arizona spittle bug</name>
    <dbReference type="NCBI Taxonomy" id="38151"/>
    <lineage>
        <taxon>Eukaryota</taxon>
        <taxon>Metazoa</taxon>
        <taxon>Ecdysozoa</taxon>
        <taxon>Arthropoda</taxon>
        <taxon>Hexapoda</taxon>
        <taxon>Insecta</taxon>
        <taxon>Pterygota</taxon>
        <taxon>Neoptera</taxon>
        <taxon>Paraneoptera</taxon>
        <taxon>Hemiptera</taxon>
        <taxon>Auchenorrhyncha</taxon>
        <taxon>Cercopoidea</taxon>
        <taxon>Clastopteridae</taxon>
        <taxon>Clastoptera</taxon>
    </lineage>
</organism>